<feature type="transmembrane region" description="Helical" evidence="6">
    <location>
        <begin position="195"/>
        <end position="215"/>
    </location>
</feature>
<keyword evidence="5 6" id="KW-0472">Membrane</keyword>
<organism evidence="7 8">
    <name type="scientific">Amanita muscaria (strain Koide BX008)</name>
    <dbReference type="NCBI Taxonomy" id="946122"/>
    <lineage>
        <taxon>Eukaryota</taxon>
        <taxon>Fungi</taxon>
        <taxon>Dikarya</taxon>
        <taxon>Basidiomycota</taxon>
        <taxon>Agaricomycotina</taxon>
        <taxon>Agaricomycetes</taxon>
        <taxon>Agaricomycetidae</taxon>
        <taxon>Agaricales</taxon>
        <taxon>Pluteineae</taxon>
        <taxon>Amanitaceae</taxon>
        <taxon>Amanita</taxon>
    </lineage>
</organism>
<dbReference type="GO" id="GO:0016020">
    <property type="term" value="C:membrane"/>
    <property type="evidence" value="ECO:0007669"/>
    <property type="project" value="UniProtKB-SubCell"/>
</dbReference>
<dbReference type="STRING" id="946122.A0A0C2T0U5"/>
<keyword evidence="8" id="KW-1185">Reference proteome</keyword>
<dbReference type="OrthoDB" id="30881at2759"/>
<evidence type="ECO:0000256" key="5">
    <source>
        <dbReference type="ARBA" id="ARBA00023136"/>
    </source>
</evidence>
<proteinExistence type="inferred from homology"/>
<evidence type="ECO:0000256" key="6">
    <source>
        <dbReference type="SAM" id="Phobius"/>
    </source>
</evidence>
<dbReference type="AlphaFoldDB" id="A0A0C2T0U5"/>
<keyword evidence="3 6" id="KW-0812">Transmembrane</keyword>
<dbReference type="PANTHER" id="PTHR13353:SF5">
    <property type="entry name" value="TRANSMEMBRANE PROTEIN 19"/>
    <property type="match status" value="1"/>
</dbReference>
<dbReference type="HOGENOM" id="CLU_036918_3_0_1"/>
<protein>
    <recommendedName>
        <fullName evidence="9">Integral membrane family protein</fullName>
    </recommendedName>
</protein>
<evidence type="ECO:0000313" key="8">
    <source>
        <dbReference type="Proteomes" id="UP000054549"/>
    </source>
</evidence>
<dbReference type="Proteomes" id="UP000054549">
    <property type="component" value="Unassembled WGS sequence"/>
</dbReference>
<accession>A0A0C2T0U5</accession>
<feature type="transmembrane region" description="Helical" evidence="6">
    <location>
        <begin position="235"/>
        <end position="256"/>
    </location>
</feature>
<evidence type="ECO:0000256" key="3">
    <source>
        <dbReference type="ARBA" id="ARBA00022692"/>
    </source>
</evidence>
<comment type="similarity">
    <text evidence="2">Belongs to the TMEM19 family.</text>
</comment>
<keyword evidence="4 6" id="KW-1133">Transmembrane helix</keyword>
<gene>
    <name evidence="7" type="ORF">M378DRAFT_956113</name>
</gene>
<evidence type="ECO:0000313" key="7">
    <source>
        <dbReference type="EMBL" id="KIL60024.1"/>
    </source>
</evidence>
<dbReference type="InterPro" id="IPR002794">
    <property type="entry name" value="DUF92_TMEM19"/>
</dbReference>
<reference evidence="7 8" key="1">
    <citation type="submission" date="2014-04" db="EMBL/GenBank/DDBJ databases">
        <title>Evolutionary Origins and Diversification of the Mycorrhizal Mutualists.</title>
        <authorList>
            <consortium name="DOE Joint Genome Institute"/>
            <consortium name="Mycorrhizal Genomics Consortium"/>
            <person name="Kohler A."/>
            <person name="Kuo A."/>
            <person name="Nagy L.G."/>
            <person name="Floudas D."/>
            <person name="Copeland A."/>
            <person name="Barry K.W."/>
            <person name="Cichocki N."/>
            <person name="Veneault-Fourrey C."/>
            <person name="LaButti K."/>
            <person name="Lindquist E.A."/>
            <person name="Lipzen A."/>
            <person name="Lundell T."/>
            <person name="Morin E."/>
            <person name="Murat C."/>
            <person name="Riley R."/>
            <person name="Ohm R."/>
            <person name="Sun H."/>
            <person name="Tunlid A."/>
            <person name="Henrissat B."/>
            <person name="Grigoriev I.V."/>
            <person name="Hibbett D.S."/>
            <person name="Martin F."/>
        </authorList>
    </citation>
    <scope>NUCLEOTIDE SEQUENCE [LARGE SCALE GENOMIC DNA]</scope>
    <source>
        <strain evidence="7 8">Koide BX008</strain>
    </source>
</reference>
<name>A0A0C2T0U5_AMAMK</name>
<dbReference type="Pfam" id="PF01940">
    <property type="entry name" value="DUF92"/>
    <property type="match status" value="1"/>
</dbReference>
<dbReference type="EMBL" id="KN818305">
    <property type="protein sequence ID" value="KIL60024.1"/>
    <property type="molecule type" value="Genomic_DNA"/>
</dbReference>
<sequence>MSLQSSSVPLALSLLLSFHGLRRKSLSPNGAITAFIVGYAIMSSPVRAFGVGLITFYLVGSRATKYGKKRKTQLEQEYHEAGYRSGWQVLCNSLSALVAVTLWNAYFVPGSIHGLLVKGIGFKVPTSGPIYGAGAWCPTERTIGSGLSRFLFFAVLGQFSCCLGDTLASELGILSQTPPRMITTFKRVPPGTNGAISVVGTVASIAGGMIVGTAMGVSAVMENEKCDGRDLMEGIVWGGMAGGIGSVIDSWMGAIVQETLYDEKQKRVAQRKASGVVGIGGWNLLSNNQVNLLSSSLTALLIGWVTSRS</sequence>
<evidence type="ECO:0000256" key="1">
    <source>
        <dbReference type="ARBA" id="ARBA00004141"/>
    </source>
</evidence>
<comment type="subcellular location">
    <subcellularLocation>
        <location evidence="1">Membrane</location>
        <topology evidence="1">Multi-pass membrane protein</topology>
    </subcellularLocation>
</comment>
<feature type="transmembrane region" description="Helical" evidence="6">
    <location>
        <begin position="33"/>
        <end position="60"/>
    </location>
</feature>
<evidence type="ECO:0000256" key="2">
    <source>
        <dbReference type="ARBA" id="ARBA00009012"/>
    </source>
</evidence>
<dbReference type="PANTHER" id="PTHR13353">
    <property type="entry name" value="TRANSMEMBRANE PROTEIN 19"/>
    <property type="match status" value="1"/>
</dbReference>
<dbReference type="InParanoid" id="A0A0C2T0U5"/>
<evidence type="ECO:0000256" key="4">
    <source>
        <dbReference type="ARBA" id="ARBA00022989"/>
    </source>
</evidence>
<evidence type="ECO:0008006" key="9">
    <source>
        <dbReference type="Google" id="ProtNLM"/>
    </source>
</evidence>